<dbReference type="InterPro" id="IPR000960">
    <property type="entry name" value="Flavin_mOase"/>
</dbReference>
<comment type="caution">
    <text evidence="7">The sequence shown here is derived from an EMBL/GenBank/DDBJ whole genome shotgun (WGS) entry which is preliminary data.</text>
</comment>
<evidence type="ECO:0000313" key="7">
    <source>
        <dbReference type="EMBL" id="GAB16985.1"/>
    </source>
</evidence>
<dbReference type="Pfam" id="PF00743">
    <property type="entry name" value="FMO-like"/>
    <property type="match status" value="1"/>
</dbReference>
<keyword evidence="4" id="KW-0274">FAD</keyword>
<evidence type="ECO:0000313" key="8">
    <source>
        <dbReference type="Proteomes" id="UP000035034"/>
    </source>
</evidence>
<dbReference type="PRINTS" id="PR00370">
    <property type="entry name" value="FMOXYGENASE"/>
</dbReference>
<reference evidence="7 8" key="1">
    <citation type="submission" date="2011-12" db="EMBL/GenBank/DDBJ databases">
        <title>Whole genome shotgun sequence of Gordonia effusa NBRC 100432.</title>
        <authorList>
            <person name="Yoshida I."/>
            <person name="Takarada H."/>
            <person name="Hosoyama A."/>
            <person name="Tsuchikane K."/>
            <person name="Katsumata H."/>
            <person name="Yamazaki S."/>
            <person name="Fujita N."/>
        </authorList>
    </citation>
    <scope>NUCLEOTIDE SEQUENCE [LARGE SCALE GENOMIC DNA]</scope>
    <source>
        <strain evidence="7 8">NBRC 100432</strain>
    </source>
</reference>
<dbReference type="GO" id="GO:0004499">
    <property type="term" value="F:N,N-dimethylaniline monooxygenase activity"/>
    <property type="evidence" value="ECO:0007669"/>
    <property type="project" value="InterPro"/>
</dbReference>
<name>H0QVY4_9ACTN</name>
<dbReference type="PANTHER" id="PTHR23023">
    <property type="entry name" value="DIMETHYLANILINE MONOOXYGENASE"/>
    <property type="match status" value="1"/>
</dbReference>
<evidence type="ECO:0000256" key="6">
    <source>
        <dbReference type="ARBA" id="ARBA00023002"/>
    </source>
</evidence>
<dbReference type="InterPro" id="IPR050346">
    <property type="entry name" value="FMO-like"/>
</dbReference>
<keyword evidence="5" id="KW-0521">NADP</keyword>
<evidence type="ECO:0000256" key="5">
    <source>
        <dbReference type="ARBA" id="ARBA00022857"/>
    </source>
</evidence>
<evidence type="ECO:0000256" key="3">
    <source>
        <dbReference type="ARBA" id="ARBA00022630"/>
    </source>
</evidence>
<evidence type="ECO:0000256" key="4">
    <source>
        <dbReference type="ARBA" id="ARBA00022827"/>
    </source>
</evidence>
<dbReference type="eggNOG" id="COG2072">
    <property type="taxonomic scope" value="Bacteria"/>
</dbReference>
<dbReference type="EMBL" id="BAEH01000018">
    <property type="protein sequence ID" value="GAB16985.1"/>
    <property type="molecule type" value="Genomic_DNA"/>
</dbReference>
<dbReference type="InterPro" id="IPR036188">
    <property type="entry name" value="FAD/NAD-bd_sf"/>
</dbReference>
<gene>
    <name evidence="7" type="ORF">GOEFS_018_00180</name>
</gene>
<dbReference type="STRING" id="1077974.GOEFS_018_00180"/>
<dbReference type="InterPro" id="IPR020946">
    <property type="entry name" value="Flavin_mOase-like"/>
</dbReference>
<dbReference type="Proteomes" id="UP000035034">
    <property type="component" value="Unassembled WGS sequence"/>
</dbReference>
<proteinExistence type="inferred from homology"/>
<dbReference type="GO" id="GO:0050661">
    <property type="term" value="F:NADP binding"/>
    <property type="evidence" value="ECO:0007669"/>
    <property type="project" value="InterPro"/>
</dbReference>
<keyword evidence="8" id="KW-1185">Reference proteome</keyword>
<sequence>MKFDDRSDRVCLIGAGYTGNGLAYALKRAGIVYDQLEATDRIGGNWAHGVYDSTHLISSKRSTQYTEYPMPEHYPTFPSRAQMLSYLESYVEHFGLGDSIEFGTEVARVSPVDDNGSAGWLVELSSGETRCYRAVAIANGHYWQRNIPDYPGEFTGRQLHSKDYKRPEDFGSGDRVLVVGAGNSASDIAVEASATYGAADISMRRGYWFIPKTIFGIPSSEYDRVWCPLPLQRMVFKQLLRLSYGDYRKYGLQRPDHKLFTRDVTVNSSLMYALQHGKVRPRPEINRFDGTRVHFTDGSSDDYDTVVWATGFRTRFPMLDESMFVWDNDNPLLVEHVLVPRYANIYLWGLVAPRSGAGRIISEGSAFLAEAVAAQGYFDEPLSDVVARWVKARSSMLAGSAEILGRIKILRRALRILIARTIVKPRSVSISTTQESASI</sequence>
<dbReference type="AlphaFoldDB" id="H0QVY4"/>
<dbReference type="Gene3D" id="3.50.50.60">
    <property type="entry name" value="FAD/NAD(P)-binding domain"/>
    <property type="match status" value="1"/>
</dbReference>
<keyword evidence="7" id="KW-0503">Monooxygenase</keyword>
<keyword evidence="6" id="KW-0560">Oxidoreductase</keyword>
<evidence type="ECO:0000256" key="2">
    <source>
        <dbReference type="ARBA" id="ARBA00010139"/>
    </source>
</evidence>
<protein>
    <submittedName>
        <fullName evidence="7">Putative flavin-containing monooxygenase</fullName>
    </submittedName>
</protein>
<dbReference type="GO" id="GO:0050660">
    <property type="term" value="F:flavin adenine dinucleotide binding"/>
    <property type="evidence" value="ECO:0007669"/>
    <property type="project" value="InterPro"/>
</dbReference>
<comment type="similarity">
    <text evidence="1">Belongs to the FMO family.</text>
</comment>
<comment type="similarity">
    <text evidence="2">Belongs to the FAD-binding monooxygenase family.</text>
</comment>
<keyword evidence="3" id="KW-0285">Flavoprotein</keyword>
<evidence type="ECO:0000256" key="1">
    <source>
        <dbReference type="ARBA" id="ARBA00009183"/>
    </source>
</evidence>
<accession>H0QVY4</accession>
<organism evidence="7 8">
    <name type="scientific">Gordonia effusa NBRC 100432</name>
    <dbReference type="NCBI Taxonomy" id="1077974"/>
    <lineage>
        <taxon>Bacteria</taxon>
        <taxon>Bacillati</taxon>
        <taxon>Actinomycetota</taxon>
        <taxon>Actinomycetes</taxon>
        <taxon>Mycobacteriales</taxon>
        <taxon>Gordoniaceae</taxon>
        <taxon>Gordonia</taxon>
    </lineage>
</organism>
<dbReference type="SUPFAM" id="SSF51905">
    <property type="entry name" value="FAD/NAD(P)-binding domain"/>
    <property type="match status" value="2"/>
</dbReference>